<evidence type="ECO:0000313" key="2">
    <source>
        <dbReference type="EMBL" id="TSE20296.1"/>
    </source>
</evidence>
<dbReference type="AlphaFoldDB" id="A0A4R3LFH5"/>
<dbReference type="EMBL" id="SMAH01000004">
    <property type="protein sequence ID" value="TCS98779.1"/>
    <property type="molecule type" value="Genomic_DNA"/>
</dbReference>
<evidence type="ECO:0000313" key="1">
    <source>
        <dbReference type="EMBL" id="TCS98779.1"/>
    </source>
</evidence>
<name>A0A4R3LFH5_9BURK</name>
<accession>A0A4R3LFH5</accession>
<reference evidence="1 3" key="1">
    <citation type="submission" date="2019-03" db="EMBL/GenBank/DDBJ databases">
        <title>Genomic Encyclopedia of Type Strains, Phase IV (KMG-IV): sequencing the most valuable type-strain genomes for metagenomic binning, comparative biology and taxonomic classification.</title>
        <authorList>
            <person name="Goeker M."/>
        </authorList>
    </citation>
    <scope>NUCLEOTIDE SEQUENCE [LARGE SCALE GENOMIC DNA]</scope>
    <source>
        <strain evidence="1 3">DSM 12034</strain>
    </source>
</reference>
<evidence type="ECO:0008006" key="5">
    <source>
        <dbReference type="Google" id="ProtNLM"/>
    </source>
</evidence>
<evidence type="ECO:0000313" key="4">
    <source>
        <dbReference type="Proteomes" id="UP000315577"/>
    </source>
</evidence>
<organism evidence="1 3">
    <name type="scientific">Tepidimonas ignava</name>
    <dbReference type="NCBI Taxonomy" id="114249"/>
    <lineage>
        <taxon>Bacteria</taxon>
        <taxon>Pseudomonadati</taxon>
        <taxon>Pseudomonadota</taxon>
        <taxon>Betaproteobacteria</taxon>
        <taxon>Burkholderiales</taxon>
        <taxon>Tepidimonas</taxon>
    </lineage>
</organism>
<dbReference type="EMBL" id="VJNC01000013">
    <property type="protein sequence ID" value="TSE20296.1"/>
    <property type="molecule type" value="Genomic_DNA"/>
</dbReference>
<dbReference type="RefSeq" id="WP_132962097.1">
    <property type="nucleotide sequence ID" value="NZ_SMAH01000004.1"/>
</dbReference>
<evidence type="ECO:0000313" key="3">
    <source>
        <dbReference type="Proteomes" id="UP000295536"/>
    </source>
</evidence>
<reference evidence="2 4" key="2">
    <citation type="submission" date="2019-07" db="EMBL/GenBank/DDBJ databases">
        <title>Tepidimonas ignava SPS-1037 draft genome.</title>
        <authorList>
            <person name="Da Costa M.S."/>
            <person name="Froufe H.J.C."/>
            <person name="Egas C."/>
            <person name="Albuquerque L."/>
        </authorList>
    </citation>
    <scope>NUCLEOTIDE SEQUENCE [LARGE SCALE GENOMIC DNA]</scope>
    <source>
        <strain evidence="2 4">SPS-1037</strain>
    </source>
</reference>
<gene>
    <name evidence="1" type="ORF">EDC36_104203</name>
    <name evidence="2" type="ORF">Tigna_01927</name>
</gene>
<dbReference type="Proteomes" id="UP000315577">
    <property type="component" value="Unassembled WGS sequence"/>
</dbReference>
<proteinExistence type="predicted"/>
<protein>
    <recommendedName>
        <fullName evidence="5">Minor tail protein Z (GPZ)</fullName>
    </recommendedName>
</protein>
<dbReference type="Proteomes" id="UP000295536">
    <property type="component" value="Unassembled WGS sequence"/>
</dbReference>
<sequence>MIRLTATLDAKALSAQVSRRLPQALARALTKTALDARDAVRQELPQRFTLRRPWVVQGIQARPADAKGLKAAVGSRDAFMVWQEVGGLRVGKNAIPLGPIANIARSQVVPKRLWPGRMLKERGVFIRKGMVLKRQGRDVQPLWMLKRAQPVKARMGMRETVSRVVERRFAEQLRRAWQR</sequence>
<dbReference type="OrthoDB" id="8918091at2"/>
<keyword evidence="4" id="KW-1185">Reference proteome</keyword>
<comment type="caution">
    <text evidence="1">The sequence shown here is derived from an EMBL/GenBank/DDBJ whole genome shotgun (WGS) entry which is preliminary data.</text>
</comment>